<dbReference type="AlphaFoldDB" id="A0AAV2E3D1"/>
<proteinExistence type="predicted"/>
<feature type="compositionally biased region" description="Polar residues" evidence="1">
    <location>
        <begin position="1"/>
        <end position="14"/>
    </location>
</feature>
<organism evidence="2 3">
    <name type="scientific">Linum trigynum</name>
    <dbReference type="NCBI Taxonomy" id="586398"/>
    <lineage>
        <taxon>Eukaryota</taxon>
        <taxon>Viridiplantae</taxon>
        <taxon>Streptophyta</taxon>
        <taxon>Embryophyta</taxon>
        <taxon>Tracheophyta</taxon>
        <taxon>Spermatophyta</taxon>
        <taxon>Magnoliopsida</taxon>
        <taxon>eudicotyledons</taxon>
        <taxon>Gunneridae</taxon>
        <taxon>Pentapetalae</taxon>
        <taxon>rosids</taxon>
        <taxon>fabids</taxon>
        <taxon>Malpighiales</taxon>
        <taxon>Linaceae</taxon>
        <taxon>Linum</taxon>
    </lineage>
</organism>
<evidence type="ECO:0000313" key="2">
    <source>
        <dbReference type="EMBL" id="CAL1380359.1"/>
    </source>
</evidence>
<feature type="compositionally biased region" description="Basic and acidic residues" evidence="1">
    <location>
        <begin position="48"/>
        <end position="58"/>
    </location>
</feature>
<evidence type="ECO:0000313" key="3">
    <source>
        <dbReference type="Proteomes" id="UP001497516"/>
    </source>
</evidence>
<name>A0AAV2E3D1_9ROSI</name>
<dbReference type="Proteomes" id="UP001497516">
    <property type="component" value="Chromosome 4"/>
</dbReference>
<dbReference type="EMBL" id="OZ034817">
    <property type="protein sequence ID" value="CAL1380359.1"/>
    <property type="molecule type" value="Genomic_DNA"/>
</dbReference>
<accession>A0AAV2E3D1</accession>
<reference evidence="2 3" key="1">
    <citation type="submission" date="2024-04" db="EMBL/GenBank/DDBJ databases">
        <authorList>
            <person name="Fracassetti M."/>
        </authorList>
    </citation>
    <scope>NUCLEOTIDE SEQUENCE [LARGE SCALE GENOMIC DNA]</scope>
</reference>
<sequence>MKNQRGNCKLSTNRPLAGKKTRLDPAEKLDEGFVGSSSAGGQWKRRGERQSRRSEEGRWRRRRSCGRRWDRRRSRLTGDGKRRRWRRIWSRRRFLFSTKKIEE</sequence>
<feature type="compositionally biased region" description="Basic and acidic residues" evidence="1">
    <location>
        <begin position="21"/>
        <end position="31"/>
    </location>
</feature>
<gene>
    <name evidence="2" type="ORF">LTRI10_LOCUS21810</name>
</gene>
<evidence type="ECO:0000256" key="1">
    <source>
        <dbReference type="SAM" id="MobiDB-lite"/>
    </source>
</evidence>
<protein>
    <submittedName>
        <fullName evidence="2">Uncharacterized protein</fullName>
    </submittedName>
</protein>
<feature type="region of interest" description="Disordered" evidence="1">
    <location>
        <begin position="1"/>
        <end position="58"/>
    </location>
</feature>
<keyword evidence="3" id="KW-1185">Reference proteome</keyword>